<dbReference type="InterPro" id="IPR002616">
    <property type="entry name" value="tRNA_ribo_trans-like"/>
</dbReference>
<comment type="function">
    <text evidence="10">Catalytic subunit of the queuine tRNA-ribosyltransferase (TGT) that catalyzes the base-exchange of a guanine (G) residue with queuine (Q) at position 34 (anticodon wobble position) in tRNAs with GU(N) anticodons (tRNA-Asp, -Asn, -His and -Tyr), resulting in the hypermodified nucleoside queuosine (7-(((4,5-cis-dihydroxy-2-cyclopenten-1-yl)amino)methyl)-7-deazaguanosine). Catalysis occurs through a double-displacement mechanism. The nucleophile active site attacks the C1' of nucleotide 34 to detach the guanine base from the RNA, forming a covalent enzyme-RNA intermediate. The proton acceptor active site deprotonates the incoming queuine, allowing a nucleophilic attack on the C1' of the ribose to form the product.</text>
</comment>
<accession>A0A0V1HBE4</accession>
<keyword evidence="6" id="KW-0479">Metal-binding</keyword>
<dbReference type="Pfam" id="PF14048">
    <property type="entry name" value="MBD_C"/>
    <property type="match status" value="1"/>
</dbReference>
<feature type="binding site" evidence="10">
    <location>
        <position position="224"/>
    </location>
    <ligand>
        <name>substrate</name>
    </ligand>
</feature>
<evidence type="ECO:0000256" key="3">
    <source>
        <dbReference type="ARBA" id="ARBA00022679"/>
    </source>
</evidence>
<dbReference type="InterPro" id="IPR040610">
    <property type="entry name" value="SNRNP25_ubiquitin"/>
</dbReference>
<feature type="binding site" evidence="10">
    <location>
        <position position="154"/>
    </location>
    <ligand>
        <name>substrate</name>
    </ligand>
</feature>
<evidence type="ECO:0000256" key="10">
    <source>
        <dbReference type="HAMAP-Rule" id="MF_03218"/>
    </source>
</evidence>
<feature type="active site" description="Nucleophile" evidence="10">
    <location>
        <position position="274"/>
    </location>
</feature>
<gene>
    <name evidence="14" type="primary">qtrt1</name>
    <name evidence="14" type="ORF">T11_11327</name>
</gene>
<evidence type="ECO:0000256" key="7">
    <source>
        <dbReference type="ARBA" id="ARBA00022833"/>
    </source>
</evidence>
<dbReference type="PANTHER" id="PTHR43530:SF1">
    <property type="entry name" value="QUEUINE TRNA-RIBOSYLTRANSFERASE CATALYTIC SUBUNIT 1"/>
    <property type="match status" value="1"/>
</dbReference>
<dbReference type="GO" id="GO:0008479">
    <property type="term" value="F:tRNA-guanosine(34) queuine transglycosylase activity"/>
    <property type="evidence" value="ECO:0007669"/>
    <property type="project" value="UniProtKB-UniRule"/>
</dbReference>
<dbReference type="GO" id="GO:0046872">
    <property type="term" value="F:metal ion binding"/>
    <property type="evidence" value="ECO:0007669"/>
    <property type="project" value="UniProtKB-KW"/>
</dbReference>
<feature type="domain" description="Ubiquitin-like" evidence="12">
    <location>
        <begin position="1270"/>
        <end position="1355"/>
    </location>
</feature>
<dbReference type="EMBL" id="JYDP01000098">
    <property type="protein sequence ID" value="KRZ07702.1"/>
    <property type="molecule type" value="Genomic_DNA"/>
</dbReference>
<keyword evidence="3 10" id="KW-0808">Transferase</keyword>
<dbReference type="Pfam" id="PF01740">
    <property type="entry name" value="STAS"/>
    <property type="match status" value="1"/>
</dbReference>
<dbReference type="GO" id="GO:0005829">
    <property type="term" value="C:cytosol"/>
    <property type="evidence" value="ECO:0007669"/>
    <property type="project" value="TreeGrafter"/>
</dbReference>
<evidence type="ECO:0000256" key="1">
    <source>
        <dbReference type="ARBA" id="ARBA00004141"/>
    </source>
</evidence>
<evidence type="ECO:0000259" key="13">
    <source>
        <dbReference type="PROSITE" id="PS50801"/>
    </source>
</evidence>
<feature type="transmembrane region" description="Helical" evidence="11">
    <location>
        <begin position="997"/>
        <end position="1014"/>
    </location>
</feature>
<keyword evidence="9 11" id="KW-0472">Membrane</keyword>
<dbReference type="InterPro" id="IPR025884">
    <property type="entry name" value="MeCpG-bd_2/3_C_dom"/>
</dbReference>
<evidence type="ECO:0000256" key="4">
    <source>
        <dbReference type="ARBA" id="ARBA00022692"/>
    </source>
</evidence>
<keyword evidence="4 11" id="KW-0812">Transmembrane</keyword>
<comment type="catalytic activity">
    <reaction evidence="10">
        <text>guanosine(34) in tRNA + queuine = queuosine(34) in tRNA + guanine</text>
        <dbReference type="Rhea" id="RHEA:16633"/>
        <dbReference type="Rhea" id="RHEA-COMP:10341"/>
        <dbReference type="Rhea" id="RHEA-COMP:18571"/>
        <dbReference type="ChEBI" id="CHEBI:16235"/>
        <dbReference type="ChEBI" id="CHEBI:17433"/>
        <dbReference type="ChEBI" id="CHEBI:74269"/>
        <dbReference type="ChEBI" id="CHEBI:194431"/>
        <dbReference type="EC" id="2.4.2.64"/>
    </reaction>
</comment>
<comment type="caution">
    <text evidence="10">Lacks conserved residue(s) required for the propagation of feature annotation.</text>
</comment>
<feature type="domain" description="STAS" evidence="13">
    <location>
        <begin position="1087"/>
        <end position="1245"/>
    </location>
</feature>
<dbReference type="SUPFAM" id="SSF54236">
    <property type="entry name" value="Ubiquitin-like"/>
    <property type="match status" value="1"/>
</dbReference>
<evidence type="ECO:0000256" key="2">
    <source>
        <dbReference type="ARBA" id="ARBA00022676"/>
    </source>
</evidence>
<evidence type="ECO:0000256" key="11">
    <source>
        <dbReference type="SAM" id="Phobius"/>
    </source>
</evidence>
<keyword evidence="8 11" id="KW-1133">Transmembrane helix</keyword>
<dbReference type="NCBIfam" id="TIGR00449">
    <property type="entry name" value="tgt_general"/>
    <property type="match status" value="1"/>
</dbReference>
<evidence type="ECO:0000313" key="15">
    <source>
        <dbReference type="Proteomes" id="UP000055024"/>
    </source>
</evidence>
<dbReference type="InterPro" id="IPR032343">
    <property type="entry name" value="MBD2/MBD3_p55-bd"/>
</dbReference>
<dbReference type="InterPro" id="IPR004803">
    <property type="entry name" value="TGT"/>
</dbReference>
<organism evidence="14 15">
    <name type="scientific">Trichinella zimbabwensis</name>
    <dbReference type="NCBI Taxonomy" id="268475"/>
    <lineage>
        <taxon>Eukaryota</taxon>
        <taxon>Metazoa</taxon>
        <taxon>Ecdysozoa</taxon>
        <taxon>Nematoda</taxon>
        <taxon>Enoplea</taxon>
        <taxon>Dorylaimia</taxon>
        <taxon>Trichinellida</taxon>
        <taxon>Trichinellidae</taxon>
        <taxon>Trichinella</taxon>
    </lineage>
</organism>
<dbReference type="Pfam" id="PF01702">
    <property type="entry name" value="TGT"/>
    <property type="match status" value="1"/>
</dbReference>
<dbReference type="Gene3D" id="3.30.750.24">
    <property type="entry name" value="STAS domain"/>
    <property type="match status" value="1"/>
</dbReference>
<feature type="binding site" evidence="10">
    <location>
        <begin position="100"/>
        <end position="104"/>
    </location>
    <ligand>
        <name>substrate</name>
    </ligand>
</feature>
<dbReference type="HAMAP" id="MF_00168">
    <property type="entry name" value="Q_tRNA_Tgt"/>
    <property type="match status" value="1"/>
</dbReference>
<feature type="binding site" evidence="10">
    <location>
        <position position="197"/>
    </location>
    <ligand>
        <name>substrate</name>
    </ligand>
</feature>
<dbReference type="Pfam" id="PF16564">
    <property type="entry name" value="MBDa"/>
    <property type="match status" value="1"/>
</dbReference>
<dbReference type="Proteomes" id="UP000055024">
    <property type="component" value="Unassembled WGS sequence"/>
</dbReference>
<feature type="transmembrane region" description="Helical" evidence="11">
    <location>
        <begin position="972"/>
        <end position="990"/>
    </location>
</feature>
<dbReference type="GO" id="GO:0016020">
    <property type="term" value="C:membrane"/>
    <property type="evidence" value="ECO:0007669"/>
    <property type="project" value="UniProtKB-SubCell"/>
</dbReference>
<evidence type="ECO:0000256" key="9">
    <source>
        <dbReference type="ARBA" id="ARBA00023136"/>
    </source>
</evidence>
<feature type="transmembrane region" description="Helical" evidence="11">
    <location>
        <begin position="818"/>
        <end position="835"/>
    </location>
</feature>
<dbReference type="InterPro" id="IPR000626">
    <property type="entry name" value="Ubiquitin-like_dom"/>
</dbReference>
<keyword evidence="2 10" id="KW-0328">Glycosyltransferase</keyword>
<dbReference type="CDD" id="cd17058">
    <property type="entry name" value="Ubl_SNRNP25"/>
    <property type="match status" value="1"/>
</dbReference>
<comment type="similarity">
    <text evidence="10">Belongs to the queuine tRNA-ribosyltransferase family.</text>
</comment>
<feature type="active site" description="Proton acceptor" evidence="10">
    <location>
        <position position="100"/>
    </location>
</feature>
<reference evidence="14 15" key="1">
    <citation type="submission" date="2015-01" db="EMBL/GenBank/DDBJ databases">
        <title>Evolution of Trichinella species and genotypes.</title>
        <authorList>
            <person name="Korhonen P.K."/>
            <person name="Edoardo P."/>
            <person name="Giuseppe L.R."/>
            <person name="Gasser R.B."/>
        </authorList>
    </citation>
    <scope>NUCLEOTIDE SEQUENCE [LARGE SCALE GENOMIC DNA]</scope>
    <source>
        <strain evidence="14">ISS1029</strain>
    </source>
</reference>
<evidence type="ECO:0000313" key="14">
    <source>
        <dbReference type="EMBL" id="KRZ07702.1"/>
    </source>
</evidence>
<dbReference type="STRING" id="268475.A0A0V1HBE4"/>
<dbReference type="EC" id="2.4.2.64" evidence="10"/>
<dbReference type="Pfam" id="PF18036">
    <property type="entry name" value="Ubiquitin_4"/>
    <property type="match status" value="1"/>
</dbReference>
<feature type="transmembrane region" description="Helical" evidence="11">
    <location>
        <begin position="1034"/>
        <end position="1063"/>
    </location>
</feature>
<dbReference type="Pfam" id="PF00916">
    <property type="entry name" value="Sulfate_transp"/>
    <property type="match status" value="1"/>
</dbReference>
<feature type="transmembrane region" description="Helical" evidence="11">
    <location>
        <begin position="897"/>
        <end position="916"/>
    </location>
</feature>
<dbReference type="InterPro" id="IPR029071">
    <property type="entry name" value="Ubiquitin-like_domsf"/>
</dbReference>
<sequence length="1468" mass="163155">MPVSKMSGNLKFEVIARCHVTKARAGVLSFPKAVVETPVFMPVGTQGTLKGILTEQLKDLGYNLLLSNTYHLGHRPGSKTVQMAGGLHKFMNWNSCILTDSGGFQMVSLAKLMNISEEGVHFISPHTKEEMLLSPERSIEIQNSLGADIIMQLDDVVPSLTVGPRVEEAMYRSIRWLDRCIAANRRPNDQNLFPIVQGGLDPTLRIKSAQEICQRNCPGYAIGGLSGGEDKNQFWRMVSISGDNLPDCKPRYLMGVGFAVDLLVCVALGMDMFDCVFPTRTARFGRALIPGGSLNLKKAKYSTDFKSIQEGCDCYTCKTFTRSYLCCVAIHETIDYANERDSSKYSKTALPKRRLPNMVGKFNAICRHKTLIPVKTFFDIHQPGDRKYFKNGTFQARQGETSAKTCENVTKYLANTSTRHGFDGCLSPPLRQTASVLKQPVTIVTTSSKNTKPAPAVELKRATGRLTKPQQLFALKRLDRLRACTFLSPLDCDEVRFEKILAPQKVLPIGPGITEETAALSLAAALQSPTHGIPVTGQTGPKRSLDANPSVNINAEQPLIQTVVISEQDVLNQEERLWNGCYFLNVTMRVQRHIYSQDELKNAADYRPAEALSAAKGLWRKCTSAALKPANFTAFLRRRFPLIDWLPKYNFKSNFLHDLLAAMAYGTLAGLDPAHGLYTSFFPGLIYFIIGSSKHNSFAIDEHKNTTHHNINNDTSILGTALTPHQVVASLTFTTGMFSVLNILSSVNSVLLLAVLNASFLSLLISDQVSAGYTAGAGIHVFSAQLDKMFGIKVNRHSGPFKLFYFYRDLICNITSSEWIPCVMSAVTFVVLIFFKEFLNPFIAKHSRFTIPIPSDLIVIVVGTLFSHYFNLSTFSVEMVGEIPSGIPSPTLPNLHLIPHIFGDAISISIVAYCISMSLGKLFAKKHHYALDANQELFALGAMQSISSIFGCIPASAAIGRSMLLESSGCRSQFASLIASLILLVVIYLIGPLLRDLPVAILSVIIVVALKGILKQIGDAKFLWHVSKADFAVWFVSFWATVILDFTYGLAVGVSFAFTAFGFQFIGPKLSTLGSFEETDLYLDKRLYYKINDLPDVLLFAWRAPLFYGNAVWFEEQIIKIIDHSASFKENYMMRRKGEDNFLSGESSAEITSSLQPDVGDEINLPSKSNKLHIVIDFSHVSYVDVVGMNALSKIIARALALNANVSIACCLDEVEQTLVTASRDIQMLKNVHFFPSIYDADPFLKNSLSSKVTVDELRHEIAILQNGSLKIFIKRFDGKTIEIDIDKNATVKELKKVIQRTFSRKLYNESSIKHINWAYVWRTYWLRFNQQKLSDNRAHIYRLGIRDGCTLHFLKPQVVPSLQINIGSLVSGSSSSNGRFGHQSTKTTPVVLRMHGQCANFQITAAIRKHIQQTLSHEIDKIVHFVDSSLIIHPIIEICVQLPIHHSAQLIQRAGYNLTVVHSTDQN</sequence>
<dbReference type="InterPro" id="IPR036511">
    <property type="entry name" value="TGT-like_sf"/>
</dbReference>
<dbReference type="GO" id="GO:0005634">
    <property type="term" value="C:nucleus"/>
    <property type="evidence" value="ECO:0007669"/>
    <property type="project" value="UniProtKB-ARBA"/>
</dbReference>
<dbReference type="SUPFAM" id="SSF51713">
    <property type="entry name" value="tRNA-guanine transglycosylase"/>
    <property type="match status" value="1"/>
</dbReference>
<dbReference type="PANTHER" id="PTHR43530">
    <property type="entry name" value="QUEUINE TRNA-RIBOSYLTRANSFERASE CATALYTIC SUBUNIT 1"/>
    <property type="match status" value="1"/>
</dbReference>
<dbReference type="InterPro" id="IPR036513">
    <property type="entry name" value="STAS_dom_sf"/>
</dbReference>
<dbReference type="Gene3D" id="3.10.20.90">
    <property type="entry name" value="Phosphatidylinositol 3-kinase Catalytic Subunit, Chain A, domain 1"/>
    <property type="match status" value="1"/>
</dbReference>
<comment type="subunit">
    <text evidence="10">Heterodimer of a catalytic subunit and an accessory subunit.</text>
</comment>
<dbReference type="Gene3D" id="3.20.20.105">
    <property type="entry name" value="Queuine tRNA-ribosyltransferase-like"/>
    <property type="match status" value="1"/>
</dbReference>
<evidence type="ECO:0000256" key="6">
    <source>
        <dbReference type="ARBA" id="ARBA00022723"/>
    </source>
</evidence>
<comment type="subcellular location">
    <subcellularLocation>
        <location evidence="10">Cytoplasm</location>
    </subcellularLocation>
    <subcellularLocation>
        <location evidence="1">Membrane</location>
        <topology evidence="1">Multi-pass membrane protein</topology>
    </subcellularLocation>
</comment>
<evidence type="ECO:0000259" key="12">
    <source>
        <dbReference type="PROSITE" id="PS50053"/>
    </source>
</evidence>
<proteinExistence type="inferred from homology"/>
<dbReference type="CDD" id="cd07042">
    <property type="entry name" value="STAS_SulP_like_sulfate_transporter"/>
    <property type="match status" value="1"/>
</dbReference>
<dbReference type="PROSITE" id="PS50801">
    <property type="entry name" value="STAS"/>
    <property type="match status" value="1"/>
</dbReference>
<dbReference type="NCBIfam" id="TIGR00430">
    <property type="entry name" value="Q_tRNA_tgt"/>
    <property type="match status" value="1"/>
</dbReference>
<keyword evidence="7" id="KW-0862">Zinc</keyword>
<feature type="region of interest" description="RNA binding; important for wobble base 34 recognition" evidence="10">
    <location>
        <begin position="279"/>
        <end position="283"/>
    </location>
</feature>
<keyword evidence="5 10" id="KW-0819">tRNA processing</keyword>
<dbReference type="InterPro" id="IPR011547">
    <property type="entry name" value="SLC26A/SulP_dom"/>
</dbReference>
<dbReference type="PROSITE" id="PS50053">
    <property type="entry name" value="UBIQUITIN_2"/>
    <property type="match status" value="1"/>
</dbReference>
<evidence type="ECO:0000256" key="5">
    <source>
        <dbReference type="ARBA" id="ARBA00022694"/>
    </source>
</evidence>
<evidence type="ECO:0000256" key="8">
    <source>
        <dbReference type="ARBA" id="ARBA00022989"/>
    </source>
</evidence>
<keyword evidence="10" id="KW-0963">Cytoplasm</keyword>
<feature type="transmembrane region" description="Helical" evidence="11">
    <location>
        <begin position="856"/>
        <end position="877"/>
    </location>
</feature>
<name>A0A0V1HBE4_9BILA</name>
<dbReference type="SUPFAM" id="SSF52091">
    <property type="entry name" value="SpoIIaa-like"/>
    <property type="match status" value="1"/>
</dbReference>
<dbReference type="InterPro" id="IPR002645">
    <property type="entry name" value="STAS_dom"/>
</dbReference>
<keyword evidence="15" id="KW-1185">Reference proteome</keyword>
<comment type="caution">
    <text evidence="14">The sequence shown here is derived from an EMBL/GenBank/DDBJ whole genome shotgun (WGS) entry which is preliminary data.</text>
</comment>
<protein>
    <recommendedName>
        <fullName evidence="10">Queuine tRNA-ribosyltransferase catalytic subunit 1</fullName>
        <ecNumber evidence="10">2.4.2.64</ecNumber>
    </recommendedName>
    <alternativeName>
        <fullName evidence="10">Guanine insertion enzyme</fullName>
    </alternativeName>
    <alternativeName>
        <fullName evidence="10">tRNA-guanine transglycosylase</fullName>
    </alternativeName>
</protein>
<dbReference type="OrthoDB" id="288203at2759"/>
<dbReference type="GO" id="GO:0006400">
    <property type="term" value="P:tRNA modification"/>
    <property type="evidence" value="ECO:0007669"/>
    <property type="project" value="InterPro"/>
</dbReference>
<feature type="transmembrane region" description="Helical" evidence="11">
    <location>
        <begin position="937"/>
        <end position="960"/>
    </location>
</feature>
<feature type="region of interest" description="RNA binding" evidence="10">
    <location>
        <begin position="255"/>
        <end position="261"/>
    </location>
</feature>